<dbReference type="EMBL" id="JAGIZQ010000003">
    <property type="protein sequence ID" value="KAH6636647.1"/>
    <property type="molecule type" value="Genomic_DNA"/>
</dbReference>
<evidence type="ECO:0000313" key="2">
    <source>
        <dbReference type="Proteomes" id="UP000724584"/>
    </source>
</evidence>
<protein>
    <submittedName>
        <fullName evidence="1">Origin recognition complex subunit 3 N-terminus-domain-containing protein</fullName>
    </submittedName>
</protein>
<dbReference type="Proteomes" id="UP000724584">
    <property type="component" value="Unassembled WGS sequence"/>
</dbReference>
<reference evidence="1 2" key="1">
    <citation type="journal article" date="2021" name="Nat. Commun.">
        <title>Genetic determinants of endophytism in the Arabidopsis root mycobiome.</title>
        <authorList>
            <person name="Mesny F."/>
            <person name="Miyauchi S."/>
            <person name="Thiergart T."/>
            <person name="Pickel B."/>
            <person name="Atanasova L."/>
            <person name="Karlsson M."/>
            <person name="Huettel B."/>
            <person name="Barry K.W."/>
            <person name="Haridas S."/>
            <person name="Chen C."/>
            <person name="Bauer D."/>
            <person name="Andreopoulos W."/>
            <person name="Pangilinan J."/>
            <person name="LaButti K."/>
            <person name="Riley R."/>
            <person name="Lipzen A."/>
            <person name="Clum A."/>
            <person name="Drula E."/>
            <person name="Henrissat B."/>
            <person name="Kohler A."/>
            <person name="Grigoriev I.V."/>
            <person name="Martin F.M."/>
            <person name="Hacquard S."/>
        </authorList>
    </citation>
    <scope>NUCLEOTIDE SEQUENCE [LARGE SCALE GENOMIC DNA]</scope>
    <source>
        <strain evidence="1 2">MPI-SDFR-AT-0079</strain>
    </source>
</reference>
<accession>A0ACB7PE93</accession>
<proteinExistence type="predicted"/>
<comment type="caution">
    <text evidence="1">The sequence shown here is derived from an EMBL/GenBank/DDBJ whole genome shotgun (WGS) entry which is preliminary data.</text>
</comment>
<sequence length="892" mass="98646">MAEIEDNNVSFEEDDHRAAFIFNATSGDSTSSNKPAARPTKRRKVAKADGPGLKEGLETGPAFPPLFNGVESPDAVRLRRELFETAWPHVLREANRTTLDQVSSFLQQAAEVETEKIPAGFIITGPNIASQDLLFEQLAEQPCTATRARFVRLRASEAPNLKAALKKIIRDATARATDGDEDVDEVMQSGRKYLDYDLESLHVFLNQQQQSKRVVVAFQDSEAFESGLLTDLITLFHSWRGRIQFDLLFGVATSVELFQARLLKFTARQLYGAQFDVVQANSVLDSVIKSAVAGMQAKLRIGPSLLRSLVERQQDQVAGIQVFISSLKYAYMCHFYANPLSVLLADGDKLNRKLLQPEHIEAVRTLDSFQAEAEAAVDARQLNHAQSLIEDDEFLVAQILEQEEKRQAYLLHLLRALHLLTSTGLTSTSFADLYILALGEGIDIEQSSGTVPLEDAVKRLDPNEFLSLADRVLGAVRTGNPDLGLSGWESDAEEFVASLTDIRDEVDGLVARSKENRTALKSKYSAQSRVMRTTVVAQKVQLSQDSATLTEEDKAFTNAIDALLNLLSRTLQCDPVDNLFLHEVWVFDSKSPYRDVFVPRPGATFGRALSRPHDYLACSCCGGANGGLASTLPATAILYHLYLEAGALINVADLWSAYYALVGEESDVGMDERSALVGFYRALAELRMMGFVKQSKKKADHVAKLKWLGWVVKGGAGGLKMSRAPKIAAERQRSFGTRRAATNPAFSAKLTQMSLQLAPLVQLTTGTIHPAFPRTLLCFWLLTDDQLDSLAHFYHQRTPCRWTRQYPCPVAWPPGLNLEEKRRKLGRFIGLRGCETPIGELVDRGVLEVLGRGEAEILEGARRAREEGGHGGFGGAGEGDEVEEVRRKMGWY</sequence>
<organism evidence="1 2">
    <name type="scientific">Chaetomium tenue</name>
    <dbReference type="NCBI Taxonomy" id="1854479"/>
    <lineage>
        <taxon>Eukaryota</taxon>
        <taxon>Fungi</taxon>
        <taxon>Dikarya</taxon>
        <taxon>Ascomycota</taxon>
        <taxon>Pezizomycotina</taxon>
        <taxon>Sordariomycetes</taxon>
        <taxon>Sordariomycetidae</taxon>
        <taxon>Sordariales</taxon>
        <taxon>Chaetomiaceae</taxon>
        <taxon>Chaetomium</taxon>
    </lineage>
</organism>
<evidence type="ECO:0000313" key="1">
    <source>
        <dbReference type="EMBL" id="KAH6636647.1"/>
    </source>
</evidence>
<gene>
    <name evidence="1" type="ORF">F5144DRAFT_487339</name>
</gene>
<name>A0ACB7PE93_9PEZI</name>
<keyword evidence="2" id="KW-1185">Reference proteome</keyword>